<dbReference type="OrthoDB" id="277398at2759"/>
<organism evidence="1 2">
    <name type="scientific">Olea europaea subsp. europaea</name>
    <dbReference type="NCBI Taxonomy" id="158383"/>
    <lineage>
        <taxon>Eukaryota</taxon>
        <taxon>Viridiplantae</taxon>
        <taxon>Streptophyta</taxon>
        <taxon>Embryophyta</taxon>
        <taxon>Tracheophyta</taxon>
        <taxon>Spermatophyta</taxon>
        <taxon>Magnoliopsida</taxon>
        <taxon>eudicotyledons</taxon>
        <taxon>Gunneridae</taxon>
        <taxon>Pentapetalae</taxon>
        <taxon>asterids</taxon>
        <taxon>lamiids</taxon>
        <taxon>Lamiales</taxon>
        <taxon>Oleaceae</taxon>
        <taxon>Oleeae</taxon>
        <taxon>Olea</taxon>
    </lineage>
</organism>
<gene>
    <name evidence="1" type="ORF">OLEA9_A035991</name>
</gene>
<proteinExistence type="predicted"/>
<keyword evidence="2" id="KW-1185">Reference proteome</keyword>
<feature type="non-terminal residue" evidence="1">
    <location>
        <position position="69"/>
    </location>
</feature>
<reference evidence="1 2" key="1">
    <citation type="submission" date="2019-12" db="EMBL/GenBank/DDBJ databases">
        <authorList>
            <person name="Alioto T."/>
            <person name="Alioto T."/>
            <person name="Gomez Garrido J."/>
        </authorList>
    </citation>
    <scope>NUCLEOTIDE SEQUENCE [LARGE SCALE GENOMIC DNA]</scope>
</reference>
<dbReference type="AlphaFoldDB" id="A0A8S0Q7B3"/>
<sequence length="69" mass="7750">MDLVGDFGSRDPFPTQIESNVGEKMLENVYNEHKILIPTADPLSLSQQQCTPVSHLQQPIPEDEAKKML</sequence>
<evidence type="ECO:0000313" key="1">
    <source>
        <dbReference type="EMBL" id="CAA2962084.1"/>
    </source>
</evidence>
<feature type="non-terminal residue" evidence="1">
    <location>
        <position position="1"/>
    </location>
</feature>
<dbReference type="Proteomes" id="UP000594638">
    <property type="component" value="Unassembled WGS sequence"/>
</dbReference>
<accession>A0A8S0Q7B3</accession>
<dbReference type="EMBL" id="CACTIH010000730">
    <property type="protein sequence ID" value="CAA2962084.1"/>
    <property type="molecule type" value="Genomic_DNA"/>
</dbReference>
<comment type="caution">
    <text evidence="1">The sequence shown here is derived from an EMBL/GenBank/DDBJ whole genome shotgun (WGS) entry which is preliminary data.</text>
</comment>
<protein>
    <submittedName>
        <fullName evidence="1">Pterin carbinolamine dehydratase PCBD dimerization cofactor of HNF1</fullName>
    </submittedName>
</protein>
<evidence type="ECO:0000313" key="2">
    <source>
        <dbReference type="Proteomes" id="UP000594638"/>
    </source>
</evidence>
<name>A0A8S0Q7B3_OLEEU</name>